<organism evidence="2 3">
    <name type="scientific">Solitalea koreensis</name>
    <dbReference type="NCBI Taxonomy" id="543615"/>
    <lineage>
        <taxon>Bacteria</taxon>
        <taxon>Pseudomonadati</taxon>
        <taxon>Bacteroidota</taxon>
        <taxon>Sphingobacteriia</taxon>
        <taxon>Sphingobacteriales</taxon>
        <taxon>Sphingobacteriaceae</taxon>
        <taxon>Solitalea</taxon>
    </lineage>
</organism>
<dbReference type="Proteomes" id="UP000315971">
    <property type="component" value="Unassembled WGS sequence"/>
</dbReference>
<feature type="transmembrane region" description="Helical" evidence="1">
    <location>
        <begin position="83"/>
        <end position="116"/>
    </location>
</feature>
<dbReference type="EMBL" id="FXSZ01000007">
    <property type="protein sequence ID" value="SMO72302.1"/>
    <property type="molecule type" value="Genomic_DNA"/>
</dbReference>
<evidence type="ECO:0000313" key="2">
    <source>
        <dbReference type="EMBL" id="SMO72302.1"/>
    </source>
</evidence>
<name>A0A521DL46_9SPHI</name>
<protein>
    <submittedName>
        <fullName evidence="2">Uncharacterized protein</fullName>
    </submittedName>
</protein>
<keyword evidence="1" id="KW-1133">Transmembrane helix</keyword>
<sequence>MFDIELTGIWDKLNAEKDAIDKLEIESKTAIQHFKQNFQDLNSFGDTITPLKAIIILLMIMFPITVIYPLHFMPVGANENPTITFNFITILSSFISLKSILLLAFFISIEGIFVTFSY</sequence>
<gene>
    <name evidence="2" type="ORF">SAMN06265350_107101</name>
</gene>
<evidence type="ECO:0000313" key="3">
    <source>
        <dbReference type="Proteomes" id="UP000315971"/>
    </source>
</evidence>
<feature type="transmembrane region" description="Helical" evidence="1">
    <location>
        <begin position="53"/>
        <end position="71"/>
    </location>
</feature>
<reference evidence="2 3" key="1">
    <citation type="submission" date="2017-05" db="EMBL/GenBank/DDBJ databases">
        <authorList>
            <person name="Varghese N."/>
            <person name="Submissions S."/>
        </authorList>
    </citation>
    <scope>NUCLEOTIDE SEQUENCE [LARGE SCALE GENOMIC DNA]</scope>
    <source>
        <strain evidence="2 3">DSM 21342</strain>
    </source>
</reference>
<proteinExistence type="predicted"/>
<keyword evidence="3" id="KW-1185">Reference proteome</keyword>
<keyword evidence="1" id="KW-0812">Transmembrane</keyword>
<dbReference type="AlphaFoldDB" id="A0A521DL46"/>
<evidence type="ECO:0000256" key="1">
    <source>
        <dbReference type="SAM" id="Phobius"/>
    </source>
</evidence>
<accession>A0A521DL46</accession>
<keyword evidence="1" id="KW-0472">Membrane</keyword>